<dbReference type="GO" id="GO:0050829">
    <property type="term" value="P:defense response to Gram-negative bacterium"/>
    <property type="evidence" value="ECO:0007669"/>
    <property type="project" value="TreeGrafter"/>
</dbReference>
<dbReference type="SMART" id="SM00092">
    <property type="entry name" value="RNAse_Pc"/>
    <property type="match status" value="1"/>
</dbReference>
<dbReference type="EMBL" id="JAGTTL010000029">
    <property type="protein sequence ID" value="KAK6299156.1"/>
    <property type="molecule type" value="Genomic_DNA"/>
</dbReference>
<gene>
    <name evidence="10" type="ORF">J4Q44_G00306660</name>
</gene>
<dbReference type="CDD" id="cd06265">
    <property type="entry name" value="RNase_A_canonical"/>
    <property type="match status" value="1"/>
</dbReference>
<organism evidence="10 11">
    <name type="scientific">Coregonus suidteri</name>
    <dbReference type="NCBI Taxonomy" id="861788"/>
    <lineage>
        <taxon>Eukaryota</taxon>
        <taxon>Metazoa</taxon>
        <taxon>Chordata</taxon>
        <taxon>Craniata</taxon>
        <taxon>Vertebrata</taxon>
        <taxon>Euteleostomi</taxon>
        <taxon>Actinopterygii</taxon>
        <taxon>Neopterygii</taxon>
        <taxon>Teleostei</taxon>
        <taxon>Protacanthopterygii</taxon>
        <taxon>Salmoniformes</taxon>
        <taxon>Salmonidae</taxon>
        <taxon>Coregoninae</taxon>
        <taxon>Coregonus</taxon>
    </lineage>
</organism>
<dbReference type="AlphaFoldDB" id="A0AAN8L4R8"/>
<dbReference type="GO" id="GO:0005576">
    <property type="term" value="C:extracellular region"/>
    <property type="evidence" value="ECO:0007669"/>
    <property type="project" value="UniProtKB-SubCell"/>
</dbReference>
<dbReference type="PROSITE" id="PS00127">
    <property type="entry name" value="RNASE_PANCREATIC"/>
    <property type="match status" value="1"/>
</dbReference>
<evidence type="ECO:0000313" key="10">
    <source>
        <dbReference type="EMBL" id="KAK6299156.1"/>
    </source>
</evidence>
<reference evidence="10 11" key="1">
    <citation type="submission" date="2021-04" db="EMBL/GenBank/DDBJ databases">
        <authorList>
            <person name="De Guttry C."/>
            <person name="Zahm M."/>
            <person name="Klopp C."/>
            <person name="Cabau C."/>
            <person name="Louis A."/>
            <person name="Berthelot C."/>
            <person name="Parey E."/>
            <person name="Roest Crollius H."/>
            <person name="Montfort J."/>
            <person name="Robinson-Rechavi M."/>
            <person name="Bucao C."/>
            <person name="Bouchez O."/>
            <person name="Gislard M."/>
            <person name="Lluch J."/>
            <person name="Milhes M."/>
            <person name="Lampietro C."/>
            <person name="Lopez Roques C."/>
            <person name="Donnadieu C."/>
            <person name="Braasch I."/>
            <person name="Desvignes T."/>
            <person name="Postlethwait J."/>
            <person name="Bobe J."/>
            <person name="Wedekind C."/>
            <person name="Guiguen Y."/>
        </authorList>
    </citation>
    <scope>NUCLEOTIDE SEQUENCE [LARGE SCALE GENOMIC DNA]</scope>
    <source>
        <strain evidence="10">Cs_M1</strain>
        <tissue evidence="10">Blood</tissue>
    </source>
</reference>
<dbReference type="InterPro" id="IPR001427">
    <property type="entry name" value="RNaseA"/>
</dbReference>
<accession>A0AAN8L4R8</accession>
<evidence type="ECO:0000259" key="9">
    <source>
        <dbReference type="SMART" id="SM00092"/>
    </source>
</evidence>
<keyword evidence="3" id="KW-0964">Secreted</keyword>
<dbReference type="GO" id="GO:0016787">
    <property type="term" value="F:hydrolase activity"/>
    <property type="evidence" value="ECO:0007669"/>
    <property type="project" value="UniProtKB-KW"/>
</dbReference>
<dbReference type="GO" id="GO:0003676">
    <property type="term" value="F:nucleic acid binding"/>
    <property type="evidence" value="ECO:0007669"/>
    <property type="project" value="InterPro"/>
</dbReference>
<name>A0AAN8L4R8_9TELE</name>
<keyword evidence="7" id="KW-1015">Disulfide bond</keyword>
<dbReference type="InterPro" id="IPR023412">
    <property type="entry name" value="RNaseA_domain"/>
</dbReference>
<dbReference type="GO" id="GO:0004519">
    <property type="term" value="F:endonuclease activity"/>
    <property type="evidence" value="ECO:0007669"/>
    <property type="project" value="UniProtKB-KW"/>
</dbReference>
<keyword evidence="4 8" id="KW-0540">Nuclease</keyword>
<dbReference type="Pfam" id="PF00074">
    <property type="entry name" value="RnaseA"/>
    <property type="match status" value="1"/>
</dbReference>
<evidence type="ECO:0000256" key="3">
    <source>
        <dbReference type="ARBA" id="ARBA00022525"/>
    </source>
</evidence>
<keyword evidence="11" id="KW-1185">Reference proteome</keyword>
<dbReference type="InterPro" id="IPR023411">
    <property type="entry name" value="RNaseA_AS"/>
</dbReference>
<evidence type="ECO:0000256" key="6">
    <source>
        <dbReference type="ARBA" id="ARBA00022801"/>
    </source>
</evidence>
<sequence length="150" mass="16651">MVFQRAFLFLVLMCATVMVHGQPADVSPRYQRFLLQHVKGGMTIQNCQHVMSNLRLTGTDGKCKWKNTFILANPVDVKPICGGGGTRRNSNLFESNNPFSVVICQRTGGDYHPNCKYRGSSSTKRVVIACDGKWPVHYDGDIDIGITDGK</sequence>
<dbReference type="InterPro" id="IPR036816">
    <property type="entry name" value="RNaseA-like_dom_sf"/>
</dbReference>
<evidence type="ECO:0000313" key="11">
    <source>
        <dbReference type="Proteomes" id="UP001356427"/>
    </source>
</evidence>
<feature type="signal peptide" evidence="8">
    <location>
        <begin position="1"/>
        <end position="21"/>
    </location>
</feature>
<dbReference type="GO" id="GO:0004540">
    <property type="term" value="F:RNA nuclease activity"/>
    <property type="evidence" value="ECO:0007669"/>
    <property type="project" value="TreeGrafter"/>
</dbReference>
<evidence type="ECO:0000256" key="4">
    <source>
        <dbReference type="ARBA" id="ARBA00022722"/>
    </source>
</evidence>
<evidence type="ECO:0000256" key="2">
    <source>
        <dbReference type="ARBA" id="ARBA00005600"/>
    </source>
</evidence>
<keyword evidence="5 8" id="KW-0255">Endonuclease</keyword>
<dbReference type="GO" id="GO:0001525">
    <property type="term" value="P:angiogenesis"/>
    <property type="evidence" value="ECO:0007669"/>
    <property type="project" value="TreeGrafter"/>
</dbReference>
<proteinExistence type="inferred from homology"/>
<comment type="similarity">
    <text evidence="2 8">Belongs to the pancreatic ribonuclease family.</text>
</comment>
<feature type="chain" id="PRO_5042670154" description="Ribonuclease A-domain domain-containing protein" evidence="8">
    <location>
        <begin position="22"/>
        <end position="150"/>
    </location>
</feature>
<dbReference type="PANTHER" id="PTHR11437:SF10">
    <property type="entry name" value="ANGIOGENIN-RELATED"/>
    <property type="match status" value="1"/>
</dbReference>
<keyword evidence="8" id="KW-0732">Signal</keyword>
<dbReference type="Gene3D" id="3.10.130.10">
    <property type="entry name" value="Ribonuclease A-like domain"/>
    <property type="match status" value="1"/>
</dbReference>
<comment type="caution">
    <text evidence="10">The sequence shown here is derived from an EMBL/GenBank/DDBJ whole genome shotgun (WGS) entry which is preliminary data.</text>
</comment>
<dbReference type="Proteomes" id="UP001356427">
    <property type="component" value="Unassembled WGS sequence"/>
</dbReference>
<evidence type="ECO:0000256" key="5">
    <source>
        <dbReference type="ARBA" id="ARBA00022759"/>
    </source>
</evidence>
<comment type="subcellular location">
    <subcellularLocation>
        <location evidence="1">Secreted</location>
    </subcellularLocation>
</comment>
<evidence type="ECO:0000256" key="7">
    <source>
        <dbReference type="ARBA" id="ARBA00023157"/>
    </source>
</evidence>
<feature type="domain" description="Ribonuclease A-domain" evidence="9">
    <location>
        <begin position="26"/>
        <end position="142"/>
    </location>
</feature>
<evidence type="ECO:0000256" key="8">
    <source>
        <dbReference type="RuleBase" id="RU000651"/>
    </source>
</evidence>
<dbReference type="GO" id="GO:0050830">
    <property type="term" value="P:defense response to Gram-positive bacterium"/>
    <property type="evidence" value="ECO:0007669"/>
    <property type="project" value="TreeGrafter"/>
</dbReference>
<keyword evidence="6 8" id="KW-0378">Hydrolase</keyword>
<dbReference type="PANTHER" id="PTHR11437">
    <property type="entry name" value="RIBONUCLEASE"/>
    <property type="match status" value="1"/>
</dbReference>
<evidence type="ECO:0000256" key="1">
    <source>
        <dbReference type="ARBA" id="ARBA00004613"/>
    </source>
</evidence>
<dbReference type="PRINTS" id="PR00794">
    <property type="entry name" value="RIBONUCLEASE"/>
</dbReference>
<protein>
    <recommendedName>
        <fullName evidence="9">Ribonuclease A-domain domain-containing protein</fullName>
    </recommendedName>
</protein>
<dbReference type="SUPFAM" id="SSF54076">
    <property type="entry name" value="RNase A-like"/>
    <property type="match status" value="1"/>
</dbReference>